<feature type="domain" description="DUF4325" evidence="1">
    <location>
        <begin position="25"/>
        <end position="87"/>
    </location>
</feature>
<dbReference type="EMBL" id="MRWD01000023">
    <property type="protein sequence ID" value="ORJ21150.1"/>
    <property type="molecule type" value="Genomic_DNA"/>
</dbReference>
<keyword evidence="3" id="KW-1185">Reference proteome</keyword>
<dbReference type="InterPro" id="IPR025474">
    <property type="entry name" value="DUF4325"/>
</dbReference>
<evidence type="ECO:0000313" key="2">
    <source>
        <dbReference type="EMBL" id="ORJ21150.1"/>
    </source>
</evidence>
<accession>A0ABX3U113</accession>
<evidence type="ECO:0000313" key="3">
    <source>
        <dbReference type="Proteomes" id="UP000192722"/>
    </source>
</evidence>
<dbReference type="RefSeq" id="WP_084983105.1">
    <property type="nucleotide sequence ID" value="NZ_CBCSCF010000008.1"/>
</dbReference>
<proteinExistence type="predicted"/>
<sequence length="109" mass="12463">MNTILISRQFSKTPFGRYVSDGPHSAERFRRECLAPAFKEVNEPVVVDFDGISLAIGSSFLEEAFGGLIRKEGIPKDKVKKYLIIKSELPFYKQQIARFIDRAEPEKVR</sequence>
<protein>
    <recommendedName>
        <fullName evidence="1">DUF4325 domain-containing protein</fullName>
    </recommendedName>
</protein>
<comment type="caution">
    <text evidence="2">The sequence shown here is derived from an EMBL/GenBank/DDBJ whole genome shotgun (WGS) entry which is preliminary data.</text>
</comment>
<dbReference type="Proteomes" id="UP000192722">
    <property type="component" value="Unassembled WGS sequence"/>
</dbReference>
<gene>
    <name evidence="2" type="ORF">BS639_11005</name>
</gene>
<organism evidence="2 3">
    <name type="scientific">Rouxiella silvae</name>
    <dbReference type="NCBI Taxonomy" id="1646373"/>
    <lineage>
        <taxon>Bacteria</taxon>
        <taxon>Pseudomonadati</taxon>
        <taxon>Pseudomonadota</taxon>
        <taxon>Gammaproteobacteria</taxon>
        <taxon>Enterobacterales</taxon>
        <taxon>Yersiniaceae</taxon>
        <taxon>Rouxiella</taxon>
    </lineage>
</organism>
<name>A0ABX3U113_9GAMM</name>
<dbReference type="Pfam" id="PF14213">
    <property type="entry name" value="DUF4325"/>
    <property type="match status" value="1"/>
</dbReference>
<evidence type="ECO:0000259" key="1">
    <source>
        <dbReference type="Pfam" id="PF14213"/>
    </source>
</evidence>
<reference evidence="2 3" key="1">
    <citation type="journal article" date="2017" name="Int. J. Syst. Evol. Microbiol.">
        <title>Rouxiella badensis sp. nov. and Rouxiella silvae sp. nov. isolated from peat bog soil in Germany and emendation of the genus description.</title>
        <authorList>
            <person name="Le Fleche-Mateos A."/>
            <person name="Kugler J.H."/>
            <person name="Hansen S.H."/>
            <person name="Syldatk C."/>
            <person name="Hausmann R."/>
            <person name="Lomprez F."/>
            <person name="Vandenbogaert M."/>
            <person name="Manuguerra J.C."/>
            <person name="Grimont P.A."/>
        </authorList>
    </citation>
    <scope>NUCLEOTIDE SEQUENCE [LARGE SCALE GENOMIC DNA]</scope>
    <source>
        <strain evidence="2 3">213</strain>
    </source>
</reference>